<evidence type="ECO:0000313" key="2">
    <source>
        <dbReference type="EMBL" id="VAW89945.1"/>
    </source>
</evidence>
<dbReference type="Pfam" id="PF14559">
    <property type="entry name" value="TPR_19"/>
    <property type="match status" value="1"/>
</dbReference>
<dbReference type="EMBL" id="UOFQ01000162">
    <property type="protein sequence ID" value="VAW89945.1"/>
    <property type="molecule type" value="Genomic_DNA"/>
</dbReference>
<gene>
    <name evidence="2" type="ORF">MNBD_GAMMA17-2043</name>
</gene>
<accession>A0A3B0Z968</accession>
<dbReference type="GO" id="GO:0015035">
    <property type="term" value="F:protein-disulfide reductase activity"/>
    <property type="evidence" value="ECO:0007669"/>
    <property type="project" value="TreeGrafter"/>
</dbReference>
<organism evidence="2">
    <name type="scientific">hydrothermal vent metagenome</name>
    <dbReference type="NCBI Taxonomy" id="652676"/>
    <lineage>
        <taxon>unclassified sequences</taxon>
        <taxon>metagenomes</taxon>
        <taxon>ecological metagenomes</taxon>
    </lineage>
</organism>
<dbReference type="GO" id="GO:0006950">
    <property type="term" value="P:response to stress"/>
    <property type="evidence" value="ECO:0007669"/>
    <property type="project" value="UniProtKB-ARBA"/>
</dbReference>
<sequence>MKKEAYIFEVTEKTFPSAVIENSSKIPVVVAFIGVWSEHCMSVDTIFSALANEFPGDFIFAKVDVDEQPALRKQYKIDNVPAIVIFQNGEASGTEIGALNEDEARALLAELNIQHESDQLREQAREKHIKGDTPAAIMLLAQAIQKHPGNTRVAMDMIQVFIDINELGNAEGLYNKLPQRDRISAQGKSINDQLLFSQAAARTDGLAVLQQRVAEDANNLSSHFDLAVCLIAQHDGKQAMDHLLTIIQQDAAFKEGAAREMMITIIRTFKLNHPDIAQEYQRKLNNLIAQ</sequence>
<dbReference type="GO" id="GO:0005737">
    <property type="term" value="C:cytoplasm"/>
    <property type="evidence" value="ECO:0007669"/>
    <property type="project" value="TreeGrafter"/>
</dbReference>
<name>A0A3B0Z968_9ZZZZ</name>
<dbReference type="PROSITE" id="PS51352">
    <property type="entry name" value="THIOREDOXIN_2"/>
    <property type="match status" value="1"/>
</dbReference>
<dbReference type="CDD" id="cd02947">
    <property type="entry name" value="TRX_family"/>
    <property type="match status" value="1"/>
</dbReference>
<dbReference type="InterPro" id="IPR011990">
    <property type="entry name" value="TPR-like_helical_dom_sf"/>
</dbReference>
<reference evidence="2" key="1">
    <citation type="submission" date="2018-06" db="EMBL/GenBank/DDBJ databases">
        <authorList>
            <person name="Zhirakovskaya E."/>
        </authorList>
    </citation>
    <scope>NUCLEOTIDE SEQUENCE</scope>
</reference>
<dbReference type="SUPFAM" id="SSF52833">
    <property type="entry name" value="Thioredoxin-like"/>
    <property type="match status" value="1"/>
</dbReference>
<dbReference type="InterPro" id="IPR013766">
    <property type="entry name" value="Thioredoxin_domain"/>
</dbReference>
<dbReference type="AlphaFoldDB" id="A0A3B0Z968"/>
<dbReference type="PANTHER" id="PTHR45663:SF11">
    <property type="entry name" value="GEO12009P1"/>
    <property type="match status" value="1"/>
</dbReference>
<proteinExistence type="predicted"/>
<feature type="domain" description="Thioredoxin" evidence="1">
    <location>
        <begin position="1"/>
        <end position="113"/>
    </location>
</feature>
<dbReference type="SUPFAM" id="SSF48452">
    <property type="entry name" value="TPR-like"/>
    <property type="match status" value="1"/>
</dbReference>
<dbReference type="Pfam" id="PF14561">
    <property type="entry name" value="TPR_20"/>
    <property type="match status" value="1"/>
</dbReference>
<protein>
    <recommendedName>
        <fullName evidence="1">Thioredoxin domain-containing protein</fullName>
    </recommendedName>
</protein>
<dbReference type="Gene3D" id="1.25.40.10">
    <property type="entry name" value="Tetratricopeptide repeat domain"/>
    <property type="match status" value="2"/>
</dbReference>
<dbReference type="Pfam" id="PF00085">
    <property type="entry name" value="Thioredoxin"/>
    <property type="match status" value="1"/>
</dbReference>
<evidence type="ECO:0000259" key="1">
    <source>
        <dbReference type="PROSITE" id="PS51352"/>
    </source>
</evidence>
<dbReference type="PANTHER" id="PTHR45663">
    <property type="entry name" value="GEO12009P1"/>
    <property type="match status" value="1"/>
</dbReference>
<dbReference type="InterPro" id="IPR036249">
    <property type="entry name" value="Thioredoxin-like_sf"/>
</dbReference>
<dbReference type="Gene3D" id="3.40.30.10">
    <property type="entry name" value="Glutaredoxin"/>
    <property type="match status" value="1"/>
</dbReference>